<protein>
    <submittedName>
        <fullName evidence="2">GDSL-type esterase/lipase family protein</fullName>
    </submittedName>
</protein>
<dbReference type="RefSeq" id="WP_341374572.1">
    <property type="nucleotide sequence ID" value="NZ_JBBUTF010000010.1"/>
</dbReference>
<accession>A0ABU9BCQ0</accession>
<gene>
    <name evidence="2" type="ORF">AACH11_12535</name>
</gene>
<keyword evidence="3" id="KW-1185">Reference proteome</keyword>
<dbReference type="InterPro" id="IPR036514">
    <property type="entry name" value="SGNH_hydro_sf"/>
</dbReference>
<feature type="domain" description="SGNH hydrolase-type esterase" evidence="1">
    <location>
        <begin position="10"/>
        <end position="202"/>
    </location>
</feature>
<dbReference type="PANTHER" id="PTHR30383:SF29">
    <property type="entry name" value="SGNH HYDROLASE-TYPE ESTERASE DOMAIN-CONTAINING PROTEIN"/>
    <property type="match status" value="1"/>
</dbReference>
<reference evidence="2 3" key="1">
    <citation type="submission" date="2024-04" db="EMBL/GenBank/DDBJ databases">
        <title>Novel species of the genus Ideonella isolated from streams.</title>
        <authorList>
            <person name="Lu H."/>
        </authorList>
    </citation>
    <scope>NUCLEOTIDE SEQUENCE [LARGE SCALE GENOMIC DNA]</scope>
    <source>
        <strain evidence="2 3">BYS139W</strain>
    </source>
</reference>
<dbReference type="PANTHER" id="PTHR30383">
    <property type="entry name" value="THIOESTERASE 1/PROTEASE 1/LYSOPHOSPHOLIPASE L1"/>
    <property type="match status" value="1"/>
</dbReference>
<evidence type="ECO:0000313" key="3">
    <source>
        <dbReference type="Proteomes" id="UP001368500"/>
    </source>
</evidence>
<organism evidence="2 3">
    <name type="scientific">Pseudaquabacterium rugosum</name>
    <dbReference type="NCBI Taxonomy" id="2984194"/>
    <lineage>
        <taxon>Bacteria</taxon>
        <taxon>Pseudomonadati</taxon>
        <taxon>Pseudomonadota</taxon>
        <taxon>Betaproteobacteria</taxon>
        <taxon>Burkholderiales</taxon>
        <taxon>Sphaerotilaceae</taxon>
        <taxon>Pseudaquabacterium</taxon>
    </lineage>
</organism>
<dbReference type="SUPFAM" id="SSF52266">
    <property type="entry name" value="SGNH hydrolase"/>
    <property type="match status" value="1"/>
</dbReference>
<comment type="caution">
    <text evidence="2">The sequence shown here is derived from an EMBL/GenBank/DDBJ whole genome shotgun (WGS) entry which is preliminary data.</text>
</comment>
<dbReference type="Pfam" id="PF13472">
    <property type="entry name" value="Lipase_GDSL_2"/>
    <property type="match status" value="1"/>
</dbReference>
<dbReference type="InterPro" id="IPR051532">
    <property type="entry name" value="Ester_Hydrolysis_Enzymes"/>
</dbReference>
<evidence type="ECO:0000259" key="1">
    <source>
        <dbReference type="Pfam" id="PF13472"/>
    </source>
</evidence>
<dbReference type="Proteomes" id="UP001368500">
    <property type="component" value="Unassembled WGS sequence"/>
</dbReference>
<evidence type="ECO:0000313" key="2">
    <source>
        <dbReference type="EMBL" id="MEK8026790.1"/>
    </source>
</evidence>
<sequence length="218" mass="22909">MSLLPRSILCFGDSNTHGTAPMTALGQSRRWPFHQRWPGVLQGLLGADWRVIEEGLPGRTIGRDDPVEGADRNALRWLPACLGSHRPLDAVVFLLGVNDLKARFQADAAAVAAGVHGLVDAVQLDCARAGLPQPRLLVVSPPPARALGCLAPMFSGAEARGQGLAEAYARVAAARGVDVIDGGSLARVCDEDGVHLDVPAHQAIGRAVARWVCDGEPG</sequence>
<dbReference type="InterPro" id="IPR013830">
    <property type="entry name" value="SGNH_hydro"/>
</dbReference>
<name>A0ABU9BCQ0_9BURK</name>
<dbReference type="EMBL" id="JBBUTF010000010">
    <property type="protein sequence ID" value="MEK8026790.1"/>
    <property type="molecule type" value="Genomic_DNA"/>
</dbReference>
<dbReference type="Gene3D" id="3.40.50.1110">
    <property type="entry name" value="SGNH hydrolase"/>
    <property type="match status" value="1"/>
</dbReference>
<proteinExistence type="predicted"/>